<proteinExistence type="predicted"/>
<dbReference type="InterPro" id="IPR002885">
    <property type="entry name" value="PPR_rpt"/>
</dbReference>
<evidence type="ECO:0000313" key="5">
    <source>
        <dbReference type="Proteomes" id="UP000639772"/>
    </source>
</evidence>
<dbReference type="PANTHER" id="PTHR46862">
    <property type="entry name" value="OS07G0661900 PROTEIN"/>
    <property type="match status" value="1"/>
</dbReference>
<feature type="repeat" description="PPR" evidence="2">
    <location>
        <begin position="166"/>
        <end position="200"/>
    </location>
</feature>
<feature type="repeat" description="PPR" evidence="2">
    <location>
        <begin position="302"/>
        <end position="336"/>
    </location>
</feature>
<evidence type="ECO:0000259" key="3">
    <source>
        <dbReference type="Pfam" id="PF17177"/>
    </source>
</evidence>
<dbReference type="PROSITE" id="PS51375">
    <property type="entry name" value="PPR"/>
    <property type="match status" value="3"/>
</dbReference>
<dbReference type="Pfam" id="PF17177">
    <property type="entry name" value="PPR_long"/>
    <property type="match status" value="1"/>
</dbReference>
<sequence length="411" mass="46613">MLFSSHIGANLHLNLIPFDGTWQFCKGDSNICICRESLPPSCRRSSATLSVHNEVVTMETEGMCGEQKGLKLKWFDVGPNLTNTQKHAISQLSPTLSNRCKALMRRAICFSPQEENLPFLLASWVKAMKPKRCHWLLILKEMKKLDFPFYFEVMEYALMENSFEPNVRDYTKLIDAYAKKDRVHDALKIFQTMKDRGVQCDQVTLTVLIHMYSKAGDLYRAKEAFEEIRLPDKRAYGSMVMAYIRAQELCLAESLLKQMEAKEVFVGREVYKAMLRSYSNSGDADGAQRIFDAIQFAGIVPDSRLCALLVNAYCLAGKIEGARSCIDNMRNAGLKPNDKCIALMLGAYNRDGKLESALDFLMKLEKDGVEIEEEASEVLARWLRQIGVIEEVGLVLREFLEVKRRGIASSP</sequence>
<accession>A0A835VLL0</accession>
<evidence type="ECO:0000313" key="4">
    <source>
        <dbReference type="EMBL" id="KAG0501413.1"/>
    </source>
</evidence>
<reference evidence="4 5" key="1">
    <citation type="journal article" date="2020" name="Nat. Food">
        <title>A phased Vanilla planifolia genome enables genetic improvement of flavour and production.</title>
        <authorList>
            <person name="Hasing T."/>
            <person name="Tang H."/>
            <person name="Brym M."/>
            <person name="Khazi F."/>
            <person name="Huang T."/>
            <person name="Chambers A.H."/>
        </authorList>
    </citation>
    <scope>NUCLEOTIDE SEQUENCE [LARGE SCALE GENOMIC DNA]</scope>
    <source>
        <tissue evidence="4">Leaf</tissue>
    </source>
</reference>
<dbReference type="OrthoDB" id="185373at2759"/>
<dbReference type="Proteomes" id="UP000639772">
    <property type="component" value="Chromosome 1"/>
</dbReference>
<evidence type="ECO:0000256" key="1">
    <source>
        <dbReference type="ARBA" id="ARBA00022737"/>
    </source>
</evidence>
<gene>
    <name evidence="4" type="ORF">HPP92_001485</name>
</gene>
<feature type="repeat" description="PPR" evidence="2">
    <location>
        <begin position="267"/>
        <end position="301"/>
    </location>
</feature>
<dbReference type="AlphaFoldDB" id="A0A835VLL0"/>
<dbReference type="Gene3D" id="1.25.40.10">
    <property type="entry name" value="Tetratricopeptide repeat domain"/>
    <property type="match status" value="2"/>
</dbReference>
<dbReference type="EMBL" id="JADCNM010000001">
    <property type="protein sequence ID" value="KAG0501413.1"/>
    <property type="molecule type" value="Genomic_DNA"/>
</dbReference>
<feature type="domain" description="PROP1-like PPR" evidence="3">
    <location>
        <begin position="256"/>
        <end position="384"/>
    </location>
</feature>
<dbReference type="Pfam" id="PF13041">
    <property type="entry name" value="PPR_2"/>
    <property type="match status" value="1"/>
</dbReference>
<organism evidence="4 5">
    <name type="scientific">Vanilla planifolia</name>
    <name type="common">Vanilla</name>
    <dbReference type="NCBI Taxonomy" id="51239"/>
    <lineage>
        <taxon>Eukaryota</taxon>
        <taxon>Viridiplantae</taxon>
        <taxon>Streptophyta</taxon>
        <taxon>Embryophyta</taxon>
        <taxon>Tracheophyta</taxon>
        <taxon>Spermatophyta</taxon>
        <taxon>Magnoliopsida</taxon>
        <taxon>Liliopsida</taxon>
        <taxon>Asparagales</taxon>
        <taxon>Orchidaceae</taxon>
        <taxon>Vanilloideae</taxon>
        <taxon>Vanilleae</taxon>
        <taxon>Vanilla</taxon>
    </lineage>
</organism>
<dbReference type="InterPro" id="IPR033443">
    <property type="entry name" value="PROP1-like_PPR_dom"/>
</dbReference>
<comment type="caution">
    <text evidence="4">The sequence shown here is derived from an EMBL/GenBank/DDBJ whole genome shotgun (WGS) entry which is preliminary data.</text>
</comment>
<name>A0A835VLL0_VANPL</name>
<protein>
    <recommendedName>
        <fullName evidence="3">PROP1-like PPR domain-containing protein</fullName>
    </recommendedName>
</protein>
<dbReference type="InterPro" id="IPR011990">
    <property type="entry name" value="TPR-like_helical_dom_sf"/>
</dbReference>
<dbReference type="PANTHER" id="PTHR46862:SF3">
    <property type="entry name" value="OS07G0661900 PROTEIN"/>
    <property type="match status" value="1"/>
</dbReference>
<evidence type="ECO:0000256" key="2">
    <source>
        <dbReference type="PROSITE-ProRule" id="PRU00708"/>
    </source>
</evidence>
<dbReference type="NCBIfam" id="TIGR00756">
    <property type="entry name" value="PPR"/>
    <property type="match status" value="2"/>
</dbReference>
<keyword evidence="1" id="KW-0677">Repeat</keyword>